<dbReference type="SUPFAM" id="SSF54928">
    <property type="entry name" value="RNA-binding domain, RBD"/>
    <property type="match status" value="2"/>
</dbReference>
<feature type="region of interest" description="Disordered" evidence="4">
    <location>
        <begin position="1129"/>
        <end position="1157"/>
    </location>
</feature>
<gene>
    <name evidence="7" type="primary">ABSGL_04412.1 scaffold 5409</name>
</gene>
<keyword evidence="1" id="KW-0677">Repeat</keyword>
<evidence type="ECO:0000259" key="6">
    <source>
        <dbReference type="PROSITE" id="PS50303"/>
    </source>
</evidence>
<evidence type="ECO:0000256" key="3">
    <source>
        <dbReference type="PROSITE-ProRule" id="PRU00317"/>
    </source>
</evidence>
<dbReference type="SUPFAM" id="SSF48371">
    <property type="entry name" value="ARM repeat"/>
    <property type="match status" value="1"/>
</dbReference>
<evidence type="ECO:0000256" key="4">
    <source>
        <dbReference type="SAM" id="MobiDB-lite"/>
    </source>
</evidence>
<feature type="region of interest" description="Disordered" evidence="4">
    <location>
        <begin position="1050"/>
        <end position="1077"/>
    </location>
</feature>
<dbReference type="GO" id="GO:0000288">
    <property type="term" value="P:nuclear-transcribed mRNA catabolic process, deadenylation-dependent decay"/>
    <property type="evidence" value="ECO:0007669"/>
    <property type="project" value="TreeGrafter"/>
</dbReference>
<dbReference type="Gene3D" id="1.25.10.10">
    <property type="entry name" value="Leucine-rich Repeat Variant"/>
    <property type="match status" value="1"/>
</dbReference>
<dbReference type="Gene3D" id="3.30.70.330">
    <property type="match status" value="2"/>
</dbReference>
<dbReference type="AlphaFoldDB" id="A0A168MMV5"/>
<proteinExistence type="predicted"/>
<dbReference type="PANTHER" id="PTHR47093">
    <property type="entry name" value="PROTEIN JSN1-RELATED"/>
    <property type="match status" value="1"/>
</dbReference>
<dbReference type="InParanoid" id="A0A168MMV5"/>
<dbReference type="Proteomes" id="UP000078561">
    <property type="component" value="Unassembled WGS sequence"/>
</dbReference>
<feature type="region of interest" description="Disordered" evidence="4">
    <location>
        <begin position="283"/>
        <end position="319"/>
    </location>
</feature>
<dbReference type="PROSITE" id="PS50303">
    <property type="entry name" value="PUM_HD"/>
    <property type="match status" value="1"/>
</dbReference>
<feature type="compositionally biased region" description="Polar residues" evidence="4">
    <location>
        <begin position="15"/>
        <end position="28"/>
    </location>
</feature>
<evidence type="ECO:0000256" key="2">
    <source>
        <dbReference type="PROSITE-ProRule" id="PRU00176"/>
    </source>
</evidence>
<feature type="region of interest" description="Disordered" evidence="4">
    <location>
        <begin position="15"/>
        <end position="36"/>
    </location>
</feature>
<feature type="compositionally biased region" description="Polar residues" evidence="4">
    <location>
        <begin position="225"/>
        <end position="235"/>
    </location>
</feature>
<reference evidence="7" key="1">
    <citation type="submission" date="2016-04" db="EMBL/GenBank/DDBJ databases">
        <authorList>
            <person name="Evans L.H."/>
            <person name="Alamgir A."/>
            <person name="Owens N."/>
            <person name="Weber N.D."/>
            <person name="Virtaneva K."/>
            <person name="Barbian K."/>
            <person name="Babar A."/>
            <person name="Rosenke K."/>
        </authorList>
    </citation>
    <scope>NUCLEOTIDE SEQUENCE [LARGE SCALE GENOMIC DNA]</scope>
    <source>
        <strain evidence="7">CBS 101.48</strain>
    </source>
</reference>
<dbReference type="SMART" id="SM00025">
    <property type="entry name" value="Pumilio"/>
    <property type="match status" value="4"/>
</dbReference>
<evidence type="ECO:0008006" key="9">
    <source>
        <dbReference type="Google" id="ProtNLM"/>
    </source>
</evidence>
<dbReference type="InterPro" id="IPR012677">
    <property type="entry name" value="Nucleotide-bd_a/b_plait_sf"/>
</dbReference>
<dbReference type="Pfam" id="PF00076">
    <property type="entry name" value="RRM_1"/>
    <property type="match status" value="2"/>
</dbReference>
<dbReference type="InterPro" id="IPR001313">
    <property type="entry name" value="Pumilio_RNA-bd_rpt"/>
</dbReference>
<feature type="region of interest" description="Disordered" evidence="4">
    <location>
        <begin position="183"/>
        <end position="259"/>
    </location>
</feature>
<protein>
    <recommendedName>
        <fullName evidence="9">PUM-HD domain-containing protein</fullName>
    </recommendedName>
</protein>
<name>A0A168MMV5_ABSGL</name>
<feature type="repeat" description="Pumilio" evidence="3">
    <location>
        <begin position="756"/>
        <end position="796"/>
    </location>
</feature>
<dbReference type="InterPro" id="IPR000504">
    <property type="entry name" value="RRM_dom"/>
</dbReference>
<keyword evidence="2" id="KW-0694">RNA-binding</keyword>
<feature type="compositionally biased region" description="Low complexity" evidence="4">
    <location>
        <begin position="190"/>
        <end position="218"/>
    </location>
</feature>
<dbReference type="SMART" id="SM00360">
    <property type="entry name" value="RRM"/>
    <property type="match status" value="2"/>
</dbReference>
<dbReference type="PROSITE" id="PS50302">
    <property type="entry name" value="PUM"/>
    <property type="match status" value="2"/>
</dbReference>
<organism evidence="7">
    <name type="scientific">Absidia glauca</name>
    <name type="common">Pin mould</name>
    <dbReference type="NCBI Taxonomy" id="4829"/>
    <lineage>
        <taxon>Eukaryota</taxon>
        <taxon>Fungi</taxon>
        <taxon>Fungi incertae sedis</taxon>
        <taxon>Mucoromycota</taxon>
        <taxon>Mucoromycotina</taxon>
        <taxon>Mucoromycetes</taxon>
        <taxon>Mucorales</taxon>
        <taxon>Cunninghamellaceae</taxon>
        <taxon>Absidia</taxon>
    </lineage>
</organism>
<dbReference type="CDD" id="cd00590">
    <property type="entry name" value="RRM_SF"/>
    <property type="match status" value="1"/>
</dbReference>
<dbReference type="Pfam" id="PF00806">
    <property type="entry name" value="PUF"/>
    <property type="match status" value="3"/>
</dbReference>
<dbReference type="InterPro" id="IPR016024">
    <property type="entry name" value="ARM-type_fold"/>
</dbReference>
<dbReference type="InterPro" id="IPR035979">
    <property type="entry name" value="RBD_domain_sf"/>
</dbReference>
<evidence type="ECO:0000313" key="8">
    <source>
        <dbReference type="Proteomes" id="UP000078561"/>
    </source>
</evidence>
<sequence length="1157" mass="126864">MDFDWVSDMNSHKYNSYLSNPSGQQETPSIGRRGLQEPPERLIHSSAFGGTLASHTTGFPVVRRPRAGTMPSRTGVLPSTSSTTLTAAANPPAPSTSVATPSTTNGEMYLNGGPSANFVASSIDASRRRSGSVSLLSSSNVNNSRQDYGKSLFTSGFSPQLMMEENSSDAVQRTLASLGLEDTAHNSSTPASLVPPSYLPSSVAPPADMYKQQQQQQQLRPRAYTVSTRNPSSSGDRLGDRLPLVGFSPFSPQTRSNVAQRPRAASLGMANYSDFCDNGLPSFTPFDMAPPSHTSTAQPKPRQQELSPSPLDHQITLDTQRSLRMSRSIGNMMDLTSERYWATNRYDGTEAWEDGSMDDMMHHDDLHATTSISSSSSALLDSPSSAPDQTPSRALWLGNINPSISVNDLIQQFSVYGHVESARILSDKECAFVNFITVDSAVAAKTDLESRLDSKLGGTLVRIGFGKVDATLAMALTNESGPNAQGPTRALWVGNIPSDMNIPLLQAIFQAFGPIESVRVLSHKNCGFINFVHQEDAVRARKNLQNEEILGPGSGTVRIGFAKAPSLEDITNTESTLVSVPPHQQTTPPIPYQMNQQNQYSNYPPHQRYHQYITPVNAKERPWYEAPTPVTPSVSANTTPIANDHQGGNNTNNLPTDTYQATQWATAMMMDSLMNASRNDATTQPNLYSILSSERRFIMQQLCPSSDITVEERAPISYFSKIPAVPELGTNRILEPLRLRDMRKRLETGQALQDVELIAQECMNEIVELCSDYIGNTVVQKLFEQCTESTKQAMLERIAPYLAAIGVHKNGTWAAQKIVDHANTPAQTETIQRHIAPYVPLLLLDQFGNYVVQCCLRKGADHNQYIFDAVVDKCWEIGQGRFGARAVRAILENEVVTNEQRTYCAAAIVQNAVLLTTNPNGTLLLVWLLDSSELPGRYCVLYPRLLSHLNKICIHKSGSTIVFKIIQQQVEPDISRLFLDALTRDPSVLDDILRDQVHGTALMQKILGLHHVNTDQFMEMGRRIRASLDRLGTHHHQGYRKLREELDRLPLENGLSPRDKGAATTQLEPASGSTTEAVSWMKDPQAVAMMANMYAAAMTASATSQHQTTANVPDLSPFNHHILESLLVSPSPSTESASNEINIPTTRQPSPAGSKGL</sequence>
<feature type="domain" description="RRM" evidence="5">
    <location>
        <begin position="393"/>
        <end position="468"/>
    </location>
</feature>
<feature type="region of interest" description="Disordered" evidence="4">
    <location>
        <begin position="62"/>
        <end position="110"/>
    </location>
</feature>
<feature type="compositionally biased region" description="Polar residues" evidence="4">
    <location>
        <begin position="250"/>
        <end position="259"/>
    </location>
</feature>
<dbReference type="InterPro" id="IPR033133">
    <property type="entry name" value="PUM-HD"/>
</dbReference>
<evidence type="ECO:0000259" key="5">
    <source>
        <dbReference type="PROSITE" id="PS50102"/>
    </source>
</evidence>
<feature type="compositionally biased region" description="Polar residues" evidence="4">
    <location>
        <begin position="1063"/>
        <end position="1077"/>
    </location>
</feature>
<feature type="domain" description="PUM-HD" evidence="6">
    <location>
        <begin position="697"/>
        <end position="1050"/>
    </location>
</feature>
<feature type="repeat" description="Pumilio" evidence="3">
    <location>
        <begin position="834"/>
        <end position="872"/>
    </location>
</feature>
<keyword evidence="8" id="KW-1185">Reference proteome</keyword>
<accession>A0A168MMV5</accession>
<dbReference type="OrthoDB" id="2017782at2759"/>
<dbReference type="InterPro" id="IPR011989">
    <property type="entry name" value="ARM-like"/>
</dbReference>
<evidence type="ECO:0000256" key="1">
    <source>
        <dbReference type="ARBA" id="ARBA00022737"/>
    </source>
</evidence>
<dbReference type="InterPro" id="IPR052645">
    <property type="entry name" value="Pumilio_domain_protein"/>
</dbReference>
<evidence type="ECO:0000313" key="7">
    <source>
        <dbReference type="EMBL" id="SAL98847.1"/>
    </source>
</evidence>
<dbReference type="PROSITE" id="PS50102">
    <property type="entry name" value="RRM"/>
    <property type="match status" value="2"/>
</dbReference>
<feature type="domain" description="RRM" evidence="5">
    <location>
        <begin position="489"/>
        <end position="564"/>
    </location>
</feature>
<dbReference type="STRING" id="4829.A0A168MMV5"/>
<dbReference type="PANTHER" id="PTHR47093:SF1">
    <property type="entry name" value="PROTEIN JSN1-RELATED"/>
    <property type="match status" value="1"/>
</dbReference>
<dbReference type="GO" id="GO:0003723">
    <property type="term" value="F:RNA binding"/>
    <property type="evidence" value="ECO:0007669"/>
    <property type="project" value="UniProtKB-UniRule"/>
</dbReference>
<feature type="compositionally biased region" description="Polar residues" evidence="4">
    <location>
        <begin position="1129"/>
        <end position="1151"/>
    </location>
</feature>
<dbReference type="EMBL" id="LT552359">
    <property type="protein sequence ID" value="SAL98847.1"/>
    <property type="molecule type" value="Genomic_DNA"/>
</dbReference>
<feature type="compositionally biased region" description="Low complexity" evidence="4">
    <location>
        <begin position="76"/>
        <end position="105"/>
    </location>
</feature>
<dbReference type="FunCoup" id="A0A168MMV5">
    <property type="interactions" value="13"/>
</dbReference>